<dbReference type="AlphaFoldDB" id="A0A2I1GDN3"/>
<protein>
    <submittedName>
        <fullName evidence="1">Uncharacterized protein</fullName>
    </submittedName>
</protein>
<dbReference type="Proteomes" id="UP000234323">
    <property type="component" value="Unassembled WGS sequence"/>
</dbReference>
<sequence length="63" mass="7534">MGICYQKFCSESRRFRNECLKNSQITERLKRVYTDEKTGQLHKLDDSNIKTHVYLHAEMNILV</sequence>
<comment type="caution">
    <text evidence="1">The sequence shown here is derived from an EMBL/GenBank/DDBJ whole genome shotgun (WGS) entry which is preliminary data.</text>
</comment>
<evidence type="ECO:0000313" key="1">
    <source>
        <dbReference type="EMBL" id="PKY44720.1"/>
    </source>
</evidence>
<proteinExistence type="predicted"/>
<accession>A0A2I1GDN3</accession>
<name>A0A2I1GDN3_9GLOM</name>
<organism evidence="1 2">
    <name type="scientific">Rhizophagus irregularis</name>
    <dbReference type="NCBI Taxonomy" id="588596"/>
    <lineage>
        <taxon>Eukaryota</taxon>
        <taxon>Fungi</taxon>
        <taxon>Fungi incertae sedis</taxon>
        <taxon>Mucoromycota</taxon>
        <taxon>Glomeromycotina</taxon>
        <taxon>Glomeromycetes</taxon>
        <taxon>Glomerales</taxon>
        <taxon>Glomeraceae</taxon>
        <taxon>Rhizophagus</taxon>
    </lineage>
</organism>
<dbReference type="EMBL" id="LLXI01000342">
    <property type="protein sequence ID" value="PKY44720.1"/>
    <property type="molecule type" value="Genomic_DNA"/>
</dbReference>
<feature type="non-terminal residue" evidence="1">
    <location>
        <position position="63"/>
    </location>
</feature>
<reference evidence="1 2" key="1">
    <citation type="submission" date="2015-10" db="EMBL/GenBank/DDBJ databases">
        <title>Genome analyses suggest a sexual origin of heterokaryosis in a supposedly ancient asexual fungus.</title>
        <authorList>
            <person name="Ropars J."/>
            <person name="Sedzielewska K."/>
            <person name="Noel J."/>
            <person name="Charron P."/>
            <person name="Farinelli L."/>
            <person name="Marton T."/>
            <person name="Kruger M."/>
            <person name="Pelin A."/>
            <person name="Brachmann A."/>
            <person name="Corradi N."/>
        </authorList>
    </citation>
    <scope>NUCLEOTIDE SEQUENCE [LARGE SCALE GENOMIC DNA]</scope>
    <source>
        <strain evidence="1 2">A4</strain>
    </source>
</reference>
<evidence type="ECO:0000313" key="2">
    <source>
        <dbReference type="Proteomes" id="UP000234323"/>
    </source>
</evidence>
<keyword evidence="2" id="KW-1185">Reference proteome</keyword>
<dbReference type="VEuPathDB" id="FungiDB:RhiirFUN_012370"/>
<gene>
    <name evidence="1" type="ORF">RhiirA4_400257</name>
</gene>